<dbReference type="PROSITE" id="PS50088">
    <property type="entry name" value="ANK_REPEAT"/>
    <property type="match status" value="4"/>
</dbReference>
<dbReference type="OrthoDB" id="9995210at2759"/>
<dbReference type="GO" id="GO:0010468">
    <property type="term" value="P:regulation of gene expression"/>
    <property type="evidence" value="ECO:0007669"/>
    <property type="project" value="TreeGrafter"/>
</dbReference>
<dbReference type="InterPro" id="IPR036770">
    <property type="entry name" value="Ankyrin_rpt-contain_sf"/>
</dbReference>
<accession>A0A9W2YYV2</accession>
<dbReference type="Pfam" id="PF07525">
    <property type="entry name" value="SOCS_box"/>
    <property type="match status" value="1"/>
</dbReference>
<keyword evidence="5" id="KW-1185">Reference proteome</keyword>
<dbReference type="PANTHER" id="PTHR24124">
    <property type="entry name" value="ANKYRIN REPEAT FAMILY A"/>
    <property type="match status" value="1"/>
</dbReference>
<dbReference type="PROSITE" id="PS50225">
    <property type="entry name" value="SOCS"/>
    <property type="match status" value="1"/>
</dbReference>
<dbReference type="PROSITE" id="PS50297">
    <property type="entry name" value="ANK_REP_REGION"/>
    <property type="match status" value="3"/>
</dbReference>
<dbReference type="SUPFAM" id="SSF48403">
    <property type="entry name" value="Ankyrin repeat"/>
    <property type="match status" value="2"/>
</dbReference>
<evidence type="ECO:0000313" key="6">
    <source>
        <dbReference type="RefSeq" id="XP_055867892.1"/>
    </source>
</evidence>
<feature type="repeat" description="ANK" evidence="3">
    <location>
        <begin position="39"/>
        <end position="71"/>
    </location>
</feature>
<dbReference type="SMART" id="SM00248">
    <property type="entry name" value="ANK"/>
    <property type="match status" value="9"/>
</dbReference>
<evidence type="ECO:0000313" key="7">
    <source>
        <dbReference type="RefSeq" id="XP_055867893.1"/>
    </source>
</evidence>
<dbReference type="OMA" id="DDVMTIV"/>
<dbReference type="SMART" id="SM00969">
    <property type="entry name" value="SOCS_box"/>
    <property type="match status" value="1"/>
</dbReference>
<feature type="domain" description="SOCS box" evidence="4">
    <location>
        <begin position="399"/>
        <end position="446"/>
    </location>
</feature>
<keyword evidence="2 3" id="KW-0040">ANK repeat</keyword>
<organism evidence="5 7">
    <name type="scientific">Biomphalaria glabrata</name>
    <name type="common">Bloodfluke planorb</name>
    <name type="synonym">Freshwater snail</name>
    <dbReference type="NCBI Taxonomy" id="6526"/>
    <lineage>
        <taxon>Eukaryota</taxon>
        <taxon>Metazoa</taxon>
        <taxon>Spiralia</taxon>
        <taxon>Lophotrochozoa</taxon>
        <taxon>Mollusca</taxon>
        <taxon>Gastropoda</taxon>
        <taxon>Heterobranchia</taxon>
        <taxon>Euthyneura</taxon>
        <taxon>Panpulmonata</taxon>
        <taxon>Hygrophila</taxon>
        <taxon>Lymnaeoidea</taxon>
        <taxon>Planorbidae</taxon>
        <taxon>Biomphalaria</taxon>
    </lineage>
</organism>
<gene>
    <name evidence="6 7" type="primary">LOC106075643</name>
</gene>
<evidence type="ECO:0000313" key="5">
    <source>
        <dbReference type="Proteomes" id="UP001165740"/>
    </source>
</evidence>
<dbReference type="InterPro" id="IPR001496">
    <property type="entry name" value="SOCS_box"/>
</dbReference>
<dbReference type="Pfam" id="PF12796">
    <property type="entry name" value="Ank_2"/>
    <property type="match status" value="2"/>
</dbReference>
<evidence type="ECO:0000259" key="4">
    <source>
        <dbReference type="PROSITE" id="PS50225"/>
    </source>
</evidence>
<reference evidence="6 7" key="1">
    <citation type="submission" date="2025-04" db="UniProtKB">
        <authorList>
            <consortium name="RefSeq"/>
        </authorList>
    </citation>
    <scope>IDENTIFICATION</scope>
</reference>
<evidence type="ECO:0000256" key="1">
    <source>
        <dbReference type="ARBA" id="ARBA00022737"/>
    </source>
</evidence>
<keyword evidence="1" id="KW-0677">Repeat</keyword>
<dbReference type="Proteomes" id="UP001165740">
    <property type="component" value="Chromosome 15"/>
</dbReference>
<dbReference type="RefSeq" id="XP_055867893.1">
    <property type="nucleotide sequence ID" value="XM_056011918.1"/>
</dbReference>
<dbReference type="Pfam" id="PF00023">
    <property type="entry name" value="Ank"/>
    <property type="match status" value="1"/>
</dbReference>
<dbReference type="AlphaFoldDB" id="A0A9W2YYV2"/>
<protein>
    <submittedName>
        <fullName evidence="6 7">Serine/threonine-protein phosphatase 6 regulatory ankyrin repeat subunit A-like isoform X1</fullName>
    </submittedName>
</protein>
<dbReference type="Gene3D" id="1.25.40.20">
    <property type="entry name" value="Ankyrin repeat-containing domain"/>
    <property type="match status" value="3"/>
</dbReference>
<feature type="repeat" description="ANK" evidence="3">
    <location>
        <begin position="177"/>
        <end position="209"/>
    </location>
</feature>
<dbReference type="RefSeq" id="XP_055867892.1">
    <property type="nucleotide sequence ID" value="XM_056011917.1"/>
</dbReference>
<feature type="repeat" description="ANK" evidence="3">
    <location>
        <begin position="139"/>
        <end position="175"/>
    </location>
</feature>
<dbReference type="GeneID" id="106075643"/>
<evidence type="ECO:0000256" key="2">
    <source>
        <dbReference type="ARBA" id="ARBA00023043"/>
    </source>
</evidence>
<dbReference type="PRINTS" id="PR01415">
    <property type="entry name" value="ANKYRIN"/>
</dbReference>
<evidence type="ECO:0000256" key="3">
    <source>
        <dbReference type="PROSITE-ProRule" id="PRU00023"/>
    </source>
</evidence>
<sequence length="454" mass="50464">MDEGSLYYAVVENEAEKLESLLEQGGNVNEFYEDTMNISTKSLLHVCCGKGHVECLKVLINHGAQLTVRDKWGQTPLMYSVSIQFPEIAKILLEADPELVLCQDRYGKSSLHLAVDTGNEEIVRLLLEHGADVNVRCHEGLTPLMYCCTPDPDGMRVGVLKLLLESGAAIALKDHRGKRSALHIAVISGNVVAVEILIAAGADVNEIDKTLRTPLTHAISYGVRGPVVNEVFMRIIMLLVSAGAELNVRVSESCNPLLTSALLKSDTLVKYFLSLGADCNIKFSSGVTPSLVCASNGDLATLKPLIYHNCDLTIKGNVYKRKWRLEFILDTFELAYMEGYLDLCTLMIRSGYPVSTLRHVFARDLAETEENTAVQLDFMDHPHLTLCNSPRLPPDFRETLKWFLEVASNPRSLRDEAVRVIRLCLGQRLILGIETLPLPSFVKNYILFNHLLLN</sequence>
<name>A0A9W2YYV2_BIOGL</name>
<feature type="repeat" description="ANK" evidence="3">
    <location>
        <begin position="106"/>
        <end position="138"/>
    </location>
</feature>
<dbReference type="PANTHER" id="PTHR24124:SF14">
    <property type="entry name" value="CHROMOSOME UNDETERMINED SCAFFOLD_25, WHOLE GENOME SHOTGUN SEQUENCE"/>
    <property type="match status" value="1"/>
</dbReference>
<dbReference type="InterPro" id="IPR002110">
    <property type="entry name" value="Ankyrin_rpt"/>
</dbReference>
<dbReference type="CDD" id="cd03716">
    <property type="entry name" value="SOCS_ASB_like"/>
    <property type="match status" value="1"/>
</dbReference>
<dbReference type="GO" id="GO:0005634">
    <property type="term" value="C:nucleus"/>
    <property type="evidence" value="ECO:0007669"/>
    <property type="project" value="TreeGrafter"/>
</dbReference>
<proteinExistence type="predicted"/>